<evidence type="ECO:0000259" key="3">
    <source>
        <dbReference type="PROSITE" id="PS50158"/>
    </source>
</evidence>
<feature type="compositionally biased region" description="Polar residues" evidence="2">
    <location>
        <begin position="338"/>
        <end position="353"/>
    </location>
</feature>
<dbReference type="InterPro" id="IPR025558">
    <property type="entry name" value="DUF4283"/>
</dbReference>
<feature type="compositionally biased region" description="Polar residues" evidence="2">
    <location>
        <begin position="253"/>
        <end position="275"/>
    </location>
</feature>
<reference evidence="4" key="1">
    <citation type="submission" date="2020-06" db="EMBL/GenBank/DDBJ databases">
        <authorList>
            <person name="Li T."/>
            <person name="Hu X."/>
            <person name="Zhang T."/>
            <person name="Song X."/>
            <person name="Zhang H."/>
            <person name="Dai N."/>
            <person name="Sheng W."/>
            <person name="Hou X."/>
            <person name="Wei L."/>
        </authorList>
    </citation>
    <scope>NUCLEOTIDE SEQUENCE</scope>
    <source>
        <strain evidence="4">G02</strain>
        <tissue evidence="4">Leaf</tissue>
    </source>
</reference>
<dbReference type="InterPro" id="IPR025836">
    <property type="entry name" value="Zn_knuckle_CX2CX4HX4C"/>
</dbReference>
<dbReference type="EMBL" id="JACGWJ010000006">
    <property type="protein sequence ID" value="KAL0414030.1"/>
    <property type="molecule type" value="Genomic_DNA"/>
</dbReference>
<reference evidence="4" key="2">
    <citation type="journal article" date="2024" name="Plant">
        <title>Genomic evolution and insights into agronomic trait innovations of Sesamum species.</title>
        <authorList>
            <person name="Miao H."/>
            <person name="Wang L."/>
            <person name="Qu L."/>
            <person name="Liu H."/>
            <person name="Sun Y."/>
            <person name="Le M."/>
            <person name="Wang Q."/>
            <person name="Wei S."/>
            <person name="Zheng Y."/>
            <person name="Lin W."/>
            <person name="Duan Y."/>
            <person name="Cao H."/>
            <person name="Xiong S."/>
            <person name="Wang X."/>
            <person name="Wei L."/>
            <person name="Li C."/>
            <person name="Ma Q."/>
            <person name="Ju M."/>
            <person name="Zhao R."/>
            <person name="Li G."/>
            <person name="Mu C."/>
            <person name="Tian Q."/>
            <person name="Mei H."/>
            <person name="Zhang T."/>
            <person name="Gao T."/>
            <person name="Zhang H."/>
        </authorList>
    </citation>
    <scope>NUCLEOTIDE SEQUENCE</scope>
    <source>
        <strain evidence="4">G02</strain>
    </source>
</reference>
<comment type="caution">
    <text evidence="4">The sequence shown here is derived from an EMBL/GenBank/DDBJ whole genome shotgun (WGS) entry which is preliminary data.</text>
</comment>
<proteinExistence type="predicted"/>
<name>A0AAW2UCK2_SESRA</name>
<sequence>MGAAELVNSRLHQALKLGDEDVDEVVIPDGLWQASTTDYHLCLVGRLLARRPVNFEGLCASLRSMNLPVKGMIIKQIPPDRFLFRFNHVLDRNRALDGCPWSFEKNVLVLSGINENENPMHVDLNWCDFHVHVHDLPLSKMNLGIATFIGNKIGKFKDLEMEPSGSAWGATLRIRIAINITLLLPRALKLKTTMGEEQLVTFTYERLPNFCYICGCLGHIAKYCLKQFEDGFQDPGVDTPFGPWLRAPIPNRSRPTAASSSHKQGPTHSASTQKGSSKRGAEIFRGFATQGGAGIQSSPRDASRYSERVAESNTEHQGCNLVSREANLSVDRDRGQKNMVTSDSGCCSPSVSATAVPETTHC</sequence>
<dbReference type="AlphaFoldDB" id="A0AAW2UCK2"/>
<dbReference type="Pfam" id="PF14111">
    <property type="entry name" value="DUF4283"/>
    <property type="match status" value="1"/>
</dbReference>
<evidence type="ECO:0000256" key="1">
    <source>
        <dbReference type="PROSITE-ProRule" id="PRU00047"/>
    </source>
</evidence>
<protein>
    <recommendedName>
        <fullName evidence="3">CCHC-type domain-containing protein</fullName>
    </recommendedName>
</protein>
<dbReference type="GO" id="GO:0003676">
    <property type="term" value="F:nucleic acid binding"/>
    <property type="evidence" value="ECO:0007669"/>
    <property type="project" value="InterPro"/>
</dbReference>
<dbReference type="Pfam" id="PF14392">
    <property type="entry name" value="zf-CCHC_4"/>
    <property type="match status" value="1"/>
</dbReference>
<keyword evidence="1" id="KW-0862">Zinc</keyword>
<feature type="compositionally biased region" description="Basic and acidic residues" evidence="2">
    <location>
        <begin position="301"/>
        <end position="314"/>
    </location>
</feature>
<evidence type="ECO:0000313" key="4">
    <source>
        <dbReference type="EMBL" id="KAL0414030.1"/>
    </source>
</evidence>
<dbReference type="PROSITE" id="PS50158">
    <property type="entry name" value="ZF_CCHC"/>
    <property type="match status" value="1"/>
</dbReference>
<keyword evidence="1" id="KW-0479">Metal-binding</keyword>
<gene>
    <name evidence="4" type="ORF">Sradi_1604700</name>
</gene>
<keyword evidence="1" id="KW-0863">Zinc-finger</keyword>
<dbReference type="PANTHER" id="PTHR31286">
    <property type="entry name" value="GLYCINE-RICH CELL WALL STRUCTURAL PROTEIN 1.8-LIKE"/>
    <property type="match status" value="1"/>
</dbReference>
<accession>A0AAW2UCK2</accession>
<evidence type="ECO:0000256" key="2">
    <source>
        <dbReference type="SAM" id="MobiDB-lite"/>
    </source>
</evidence>
<dbReference type="PANTHER" id="PTHR31286:SF153">
    <property type="entry name" value="DUF4283 DOMAIN PROTEIN"/>
    <property type="match status" value="1"/>
</dbReference>
<feature type="region of interest" description="Disordered" evidence="2">
    <location>
        <begin position="243"/>
        <end position="362"/>
    </location>
</feature>
<feature type="domain" description="CCHC-type" evidence="3">
    <location>
        <begin position="211"/>
        <end position="224"/>
    </location>
</feature>
<organism evidence="4">
    <name type="scientific">Sesamum radiatum</name>
    <name type="common">Black benniseed</name>
    <dbReference type="NCBI Taxonomy" id="300843"/>
    <lineage>
        <taxon>Eukaryota</taxon>
        <taxon>Viridiplantae</taxon>
        <taxon>Streptophyta</taxon>
        <taxon>Embryophyta</taxon>
        <taxon>Tracheophyta</taxon>
        <taxon>Spermatophyta</taxon>
        <taxon>Magnoliopsida</taxon>
        <taxon>eudicotyledons</taxon>
        <taxon>Gunneridae</taxon>
        <taxon>Pentapetalae</taxon>
        <taxon>asterids</taxon>
        <taxon>lamiids</taxon>
        <taxon>Lamiales</taxon>
        <taxon>Pedaliaceae</taxon>
        <taxon>Sesamum</taxon>
    </lineage>
</organism>
<dbReference type="InterPro" id="IPR040256">
    <property type="entry name" value="At4g02000-like"/>
</dbReference>
<dbReference type="GO" id="GO:0008270">
    <property type="term" value="F:zinc ion binding"/>
    <property type="evidence" value="ECO:0007669"/>
    <property type="project" value="UniProtKB-KW"/>
</dbReference>
<dbReference type="InterPro" id="IPR001878">
    <property type="entry name" value="Znf_CCHC"/>
</dbReference>